<evidence type="ECO:0000256" key="6">
    <source>
        <dbReference type="ARBA" id="ARBA00022989"/>
    </source>
</evidence>
<evidence type="ECO:0000259" key="9">
    <source>
        <dbReference type="Pfam" id="PF01490"/>
    </source>
</evidence>
<name>A0AAV5R4W2_PICKL</name>
<dbReference type="EMBL" id="BTGB01000003">
    <property type="protein sequence ID" value="GMM46499.1"/>
    <property type="molecule type" value="Genomic_DNA"/>
</dbReference>
<dbReference type="AlphaFoldDB" id="A0AAV5R4W2"/>
<protein>
    <recommendedName>
        <fullName evidence="9">Amino acid transporter transmembrane domain-containing protein</fullName>
    </recommendedName>
</protein>
<dbReference type="InterPro" id="IPR013057">
    <property type="entry name" value="AA_transpt_TM"/>
</dbReference>
<evidence type="ECO:0000256" key="4">
    <source>
        <dbReference type="ARBA" id="ARBA00022692"/>
    </source>
</evidence>
<keyword evidence="5" id="KW-0029">Amino-acid transport</keyword>
<feature type="transmembrane region" description="Helical" evidence="8">
    <location>
        <begin position="471"/>
        <end position="492"/>
    </location>
</feature>
<dbReference type="PANTHER" id="PTHR22950:SF692">
    <property type="entry name" value="TRANSMEMBRANE AMINO ACID TRANSPORTER FAMILY PROTEIN"/>
    <property type="match status" value="1"/>
</dbReference>
<keyword evidence="4 8" id="KW-0812">Transmembrane</keyword>
<comment type="similarity">
    <text evidence="2">Belongs to the amino acid/polyamine transporter 2 family.</text>
</comment>
<evidence type="ECO:0000256" key="1">
    <source>
        <dbReference type="ARBA" id="ARBA00004141"/>
    </source>
</evidence>
<evidence type="ECO:0000256" key="8">
    <source>
        <dbReference type="SAM" id="Phobius"/>
    </source>
</evidence>
<dbReference type="Gene3D" id="1.20.1740.10">
    <property type="entry name" value="Amino acid/polyamine transporter I"/>
    <property type="match status" value="1"/>
</dbReference>
<evidence type="ECO:0000256" key="5">
    <source>
        <dbReference type="ARBA" id="ARBA00022970"/>
    </source>
</evidence>
<keyword evidence="6 8" id="KW-1133">Transmembrane helix</keyword>
<comment type="caution">
    <text evidence="10">The sequence shown here is derived from an EMBL/GenBank/DDBJ whole genome shotgun (WGS) entry which is preliminary data.</text>
</comment>
<feature type="transmembrane region" description="Helical" evidence="8">
    <location>
        <begin position="301"/>
        <end position="322"/>
    </location>
</feature>
<keyword evidence="3" id="KW-0813">Transport</keyword>
<evidence type="ECO:0000256" key="2">
    <source>
        <dbReference type="ARBA" id="ARBA00008066"/>
    </source>
</evidence>
<keyword evidence="7 8" id="KW-0472">Membrane</keyword>
<reference evidence="10 11" key="1">
    <citation type="journal article" date="2023" name="Elife">
        <title>Identification of key yeast species and microbe-microbe interactions impacting larval growth of Drosophila in the wild.</title>
        <authorList>
            <person name="Mure A."/>
            <person name="Sugiura Y."/>
            <person name="Maeda R."/>
            <person name="Honda K."/>
            <person name="Sakurai N."/>
            <person name="Takahashi Y."/>
            <person name="Watada M."/>
            <person name="Katoh T."/>
            <person name="Gotoh A."/>
            <person name="Gotoh Y."/>
            <person name="Taniguchi I."/>
            <person name="Nakamura K."/>
            <person name="Hayashi T."/>
            <person name="Katayama T."/>
            <person name="Uemura T."/>
            <person name="Hattori Y."/>
        </authorList>
    </citation>
    <scope>NUCLEOTIDE SEQUENCE [LARGE SCALE GENOMIC DNA]</scope>
    <source>
        <strain evidence="10 11">PK-24</strain>
    </source>
</reference>
<feature type="transmembrane region" description="Helical" evidence="8">
    <location>
        <begin position="125"/>
        <end position="144"/>
    </location>
</feature>
<feature type="transmembrane region" description="Helical" evidence="8">
    <location>
        <begin position="440"/>
        <end position="459"/>
    </location>
</feature>
<organism evidence="10 11">
    <name type="scientific">Pichia kluyveri</name>
    <name type="common">Yeast</name>
    <dbReference type="NCBI Taxonomy" id="36015"/>
    <lineage>
        <taxon>Eukaryota</taxon>
        <taxon>Fungi</taxon>
        <taxon>Dikarya</taxon>
        <taxon>Ascomycota</taxon>
        <taxon>Saccharomycotina</taxon>
        <taxon>Pichiomycetes</taxon>
        <taxon>Pichiales</taxon>
        <taxon>Pichiaceae</taxon>
        <taxon>Pichia</taxon>
    </lineage>
</organism>
<feature type="domain" description="Amino acid transporter transmembrane" evidence="9">
    <location>
        <begin position="118"/>
        <end position="492"/>
    </location>
</feature>
<dbReference type="GO" id="GO:0005774">
    <property type="term" value="C:vacuolar membrane"/>
    <property type="evidence" value="ECO:0007669"/>
    <property type="project" value="TreeGrafter"/>
</dbReference>
<dbReference type="PANTHER" id="PTHR22950">
    <property type="entry name" value="AMINO ACID TRANSPORTER"/>
    <property type="match status" value="1"/>
</dbReference>
<feature type="transmembrane region" description="Helical" evidence="8">
    <location>
        <begin position="334"/>
        <end position="355"/>
    </location>
</feature>
<dbReference type="Pfam" id="PF01490">
    <property type="entry name" value="Aa_trans"/>
    <property type="match status" value="1"/>
</dbReference>
<evidence type="ECO:0000256" key="3">
    <source>
        <dbReference type="ARBA" id="ARBA00022448"/>
    </source>
</evidence>
<feature type="transmembrane region" description="Helical" evidence="8">
    <location>
        <begin position="225"/>
        <end position="248"/>
    </location>
</feature>
<comment type="subcellular location">
    <subcellularLocation>
        <location evidence="1">Membrane</location>
        <topology evidence="1">Multi-pass membrane protein</topology>
    </subcellularLocation>
</comment>
<dbReference type="GO" id="GO:0015179">
    <property type="term" value="F:L-amino acid transmembrane transporter activity"/>
    <property type="evidence" value="ECO:0007669"/>
    <property type="project" value="TreeGrafter"/>
</dbReference>
<feature type="transmembrane region" description="Helical" evidence="8">
    <location>
        <begin position="195"/>
        <end position="219"/>
    </location>
</feature>
<proteinExistence type="inferred from homology"/>
<accession>A0AAV5R4W2</accession>
<evidence type="ECO:0000256" key="7">
    <source>
        <dbReference type="ARBA" id="ARBA00023136"/>
    </source>
</evidence>
<evidence type="ECO:0000313" key="10">
    <source>
        <dbReference type="EMBL" id="GMM46499.1"/>
    </source>
</evidence>
<evidence type="ECO:0000313" key="11">
    <source>
        <dbReference type="Proteomes" id="UP001378960"/>
    </source>
</evidence>
<feature type="transmembrane region" description="Helical" evidence="8">
    <location>
        <begin position="255"/>
        <end position="276"/>
    </location>
</feature>
<sequence>MSRRNSLLDAGGAGSINNFASSVQRSVDYLSKSFDSKLNSPIHDTVQEHDGEQTIDTIIDEVEDYIPNYGSIREPINSDAVSISDSIKDMVQNIRHNNISRSNSIHEPIGGPVIISLKSTPTQTIFNSVNVLIGLGILSIPLALHLSGWVIGIITLLFASISTKQTAVLLGKILEKYPQLQTYQDIGIFCYGNNIGFIILIIFTLDLIGAGISMILLFADSINAIIPSIPQFELKVFICSLLVILNFLPLRLLSFLSLLGIICTTCTCFAILIAGLSKTVSPGSLLTPMETNLFPNSLKNVFFSFGLFMAPWGGHATFPEIFKDQLKPSKFNKCMNISFTFSFMMDFLTGVFGFLMFGNNVEDEITKNILINEDYPIWISQLIVILMSILPISKLPLISRPIVTILDNKINNKLINRILLSLVFLIATTMLTNFGKVMSLLGSLICFTVCLTLPCLYYLHTFPEIPIREKIVWWIMVVIGIVGAIGGTIAVIKI</sequence>
<keyword evidence="11" id="KW-1185">Reference proteome</keyword>
<gene>
    <name evidence="10" type="ORF">DAPK24_030740</name>
</gene>
<feature type="transmembrane region" description="Helical" evidence="8">
    <location>
        <begin position="375"/>
        <end position="393"/>
    </location>
</feature>
<feature type="transmembrane region" description="Helical" evidence="8">
    <location>
        <begin position="414"/>
        <end position="434"/>
    </location>
</feature>
<feature type="transmembrane region" description="Helical" evidence="8">
    <location>
        <begin position="150"/>
        <end position="174"/>
    </location>
</feature>
<dbReference type="Proteomes" id="UP001378960">
    <property type="component" value="Unassembled WGS sequence"/>
</dbReference>